<gene>
    <name evidence="1" type="ORF">SAMN05421788_109153</name>
</gene>
<name>A0A1N7R4X8_9BACT</name>
<keyword evidence="2" id="KW-1185">Reference proteome</keyword>
<organism evidence="1 2">
    <name type="scientific">Filimonas lacunae</name>
    <dbReference type="NCBI Taxonomy" id="477680"/>
    <lineage>
        <taxon>Bacteria</taxon>
        <taxon>Pseudomonadati</taxon>
        <taxon>Bacteroidota</taxon>
        <taxon>Chitinophagia</taxon>
        <taxon>Chitinophagales</taxon>
        <taxon>Chitinophagaceae</taxon>
        <taxon>Filimonas</taxon>
    </lineage>
</organism>
<dbReference type="AlphaFoldDB" id="A0A1N7R4X8"/>
<proteinExistence type="predicted"/>
<dbReference type="EMBL" id="FTOR01000009">
    <property type="protein sequence ID" value="SIT30181.1"/>
    <property type="molecule type" value="Genomic_DNA"/>
</dbReference>
<accession>A0A1N7R4X8</accession>
<reference evidence="2" key="1">
    <citation type="submission" date="2017-01" db="EMBL/GenBank/DDBJ databases">
        <authorList>
            <person name="Varghese N."/>
            <person name="Submissions S."/>
        </authorList>
    </citation>
    <scope>NUCLEOTIDE SEQUENCE [LARGE SCALE GENOMIC DNA]</scope>
    <source>
        <strain evidence="2">DSM 21054</strain>
    </source>
</reference>
<protein>
    <submittedName>
        <fullName evidence="1">Uncharacterized protein</fullName>
    </submittedName>
</protein>
<evidence type="ECO:0000313" key="1">
    <source>
        <dbReference type="EMBL" id="SIT30181.1"/>
    </source>
</evidence>
<sequence>MLDHTEELYHIVKVTRNGDEDIAEHCNLSDKQLLALCGGIPDNTLTKLDLTITIEGPCTFETEVHTEKYYVSRNINLQEGIIINNTMLVPTIYRSTRIGTKLFYNQIVASRAHSFSTLRTNAIQGTDFYGYVTW</sequence>
<dbReference type="Proteomes" id="UP000186917">
    <property type="component" value="Unassembled WGS sequence"/>
</dbReference>
<evidence type="ECO:0000313" key="2">
    <source>
        <dbReference type="Proteomes" id="UP000186917"/>
    </source>
</evidence>